<evidence type="ECO:0000313" key="4">
    <source>
        <dbReference type="EMBL" id="TWO70884.1"/>
    </source>
</evidence>
<dbReference type="Proteomes" id="UP000318199">
    <property type="component" value="Unassembled WGS sequence"/>
</dbReference>
<feature type="signal peptide" evidence="2">
    <location>
        <begin position="1"/>
        <end position="19"/>
    </location>
</feature>
<evidence type="ECO:0000256" key="2">
    <source>
        <dbReference type="SAM" id="SignalP"/>
    </source>
</evidence>
<dbReference type="InterPro" id="IPR002048">
    <property type="entry name" value="EF_hand_dom"/>
</dbReference>
<dbReference type="PROSITE" id="PS00018">
    <property type="entry name" value="EF_HAND_1"/>
    <property type="match status" value="2"/>
</dbReference>
<dbReference type="GO" id="GO:0005509">
    <property type="term" value="F:calcium ion binding"/>
    <property type="evidence" value="ECO:0007669"/>
    <property type="project" value="InterPro"/>
</dbReference>
<proteinExistence type="predicted"/>
<accession>A0A562ZRV4</accession>
<keyword evidence="5" id="KW-1185">Reference proteome</keyword>
<dbReference type="Pfam" id="PF13202">
    <property type="entry name" value="EF-hand_5"/>
    <property type="match status" value="4"/>
</dbReference>
<dbReference type="AlphaFoldDB" id="A0A562ZRV4"/>
<reference evidence="4 5" key="1">
    <citation type="submission" date="2019-07" db="EMBL/GenBank/DDBJ databases">
        <title>Caenimonas sedimenti sp. nov., isolated from activated sludge.</title>
        <authorList>
            <person name="Xu J."/>
        </authorList>
    </citation>
    <scope>NUCLEOTIDE SEQUENCE [LARGE SCALE GENOMIC DNA]</scope>
    <source>
        <strain evidence="4 5">HX-9-20</strain>
    </source>
</reference>
<feature type="domain" description="EF-hand" evidence="3">
    <location>
        <begin position="102"/>
        <end position="137"/>
    </location>
</feature>
<keyword evidence="2" id="KW-0732">Signal</keyword>
<feature type="chain" id="PRO_5022042817" description="EF-hand domain-containing protein" evidence="2">
    <location>
        <begin position="20"/>
        <end position="143"/>
    </location>
</feature>
<feature type="compositionally biased region" description="Basic and acidic residues" evidence="1">
    <location>
        <begin position="88"/>
        <end position="100"/>
    </location>
</feature>
<protein>
    <recommendedName>
        <fullName evidence="3">EF-hand domain-containing protein</fullName>
    </recommendedName>
</protein>
<gene>
    <name evidence="4" type="ORF">FN976_13050</name>
</gene>
<evidence type="ECO:0000313" key="5">
    <source>
        <dbReference type="Proteomes" id="UP000318199"/>
    </source>
</evidence>
<dbReference type="InterPro" id="IPR011992">
    <property type="entry name" value="EF-hand-dom_pair"/>
</dbReference>
<evidence type="ECO:0000256" key="1">
    <source>
        <dbReference type="SAM" id="MobiDB-lite"/>
    </source>
</evidence>
<feature type="domain" description="EF-hand" evidence="3">
    <location>
        <begin position="41"/>
        <end position="76"/>
    </location>
</feature>
<organism evidence="4 5">
    <name type="scientific">Caenimonas sedimenti</name>
    <dbReference type="NCBI Taxonomy" id="2596921"/>
    <lineage>
        <taxon>Bacteria</taxon>
        <taxon>Pseudomonadati</taxon>
        <taxon>Pseudomonadota</taxon>
        <taxon>Betaproteobacteria</taxon>
        <taxon>Burkholderiales</taxon>
        <taxon>Comamonadaceae</taxon>
        <taxon>Caenimonas</taxon>
    </lineage>
</organism>
<evidence type="ECO:0000259" key="3">
    <source>
        <dbReference type="PROSITE" id="PS50222"/>
    </source>
</evidence>
<name>A0A562ZRV4_9BURK</name>
<dbReference type="PROSITE" id="PS50222">
    <property type="entry name" value="EF_HAND_2"/>
    <property type="match status" value="2"/>
</dbReference>
<dbReference type="EMBL" id="VOBQ01000010">
    <property type="protein sequence ID" value="TWO70884.1"/>
    <property type="molecule type" value="Genomic_DNA"/>
</dbReference>
<sequence>MKRFALCALASAFALPLPAADSNPMFRKMDANQDGRVSAREHARGAGAMFRAMDADRNGRVTAAEMTAAQAKVGNQRADGMDSAGKIRAVDRNGDGVLTPREHAAGSRAMFTRMDRDGNGALDEREFAAGHAVLAARSPMGLR</sequence>
<dbReference type="InterPro" id="IPR018247">
    <property type="entry name" value="EF_Hand_1_Ca_BS"/>
</dbReference>
<dbReference type="SUPFAM" id="SSF47473">
    <property type="entry name" value="EF-hand"/>
    <property type="match status" value="1"/>
</dbReference>
<dbReference type="Gene3D" id="1.10.238.10">
    <property type="entry name" value="EF-hand"/>
    <property type="match status" value="2"/>
</dbReference>
<comment type="caution">
    <text evidence="4">The sequence shown here is derived from an EMBL/GenBank/DDBJ whole genome shotgun (WGS) entry which is preliminary data.</text>
</comment>
<dbReference type="RefSeq" id="WP_145893473.1">
    <property type="nucleotide sequence ID" value="NZ_VOBQ01000010.1"/>
</dbReference>
<feature type="region of interest" description="Disordered" evidence="1">
    <location>
        <begin position="72"/>
        <end position="100"/>
    </location>
</feature>
<dbReference type="OrthoDB" id="8777120at2"/>